<feature type="compositionally biased region" description="Polar residues" evidence="2">
    <location>
        <begin position="451"/>
        <end position="462"/>
    </location>
</feature>
<feature type="compositionally biased region" description="Basic and acidic residues" evidence="2">
    <location>
        <begin position="1529"/>
        <end position="1541"/>
    </location>
</feature>
<feature type="compositionally biased region" description="Polar residues" evidence="2">
    <location>
        <begin position="220"/>
        <end position="230"/>
    </location>
</feature>
<dbReference type="OrthoDB" id="1931055at2759"/>
<accession>A0A3S3P6G5</accession>
<feature type="region of interest" description="Disordered" evidence="2">
    <location>
        <begin position="188"/>
        <end position="264"/>
    </location>
</feature>
<feature type="compositionally biased region" description="Polar residues" evidence="2">
    <location>
        <begin position="2274"/>
        <end position="2303"/>
    </location>
</feature>
<organism evidence="3 4">
    <name type="scientific">Cinnamomum micranthum f. kanehirae</name>
    <dbReference type="NCBI Taxonomy" id="337451"/>
    <lineage>
        <taxon>Eukaryota</taxon>
        <taxon>Viridiplantae</taxon>
        <taxon>Streptophyta</taxon>
        <taxon>Embryophyta</taxon>
        <taxon>Tracheophyta</taxon>
        <taxon>Spermatophyta</taxon>
        <taxon>Magnoliopsida</taxon>
        <taxon>Magnoliidae</taxon>
        <taxon>Laurales</taxon>
        <taxon>Lauraceae</taxon>
        <taxon>Cinnamomum</taxon>
    </lineage>
</organism>
<feature type="region of interest" description="Disordered" evidence="2">
    <location>
        <begin position="1057"/>
        <end position="1078"/>
    </location>
</feature>
<feature type="region of interest" description="Disordered" evidence="2">
    <location>
        <begin position="1661"/>
        <end position="1708"/>
    </location>
</feature>
<feature type="region of interest" description="Disordered" evidence="2">
    <location>
        <begin position="792"/>
        <end position="817"/>
    </location>
</feature>
<feature type="compositionally biased region" description="Gly residues" evidence="2">
    <location>
        <begin position="87"/>
        <end position="98"/>
    </location>
</feature>
<feature type="compositionally biased region" description="Low complexity" evidence="2">
    <location>
        <begin position="990"/>
        <end position="999"/>
    </location>
</feature>
<keyword evidence="1" id="KW-0175">Coiled coil</keyword>
<feature type="region of interest" description="Disordered" evidence="2">
    <location>
        <begin position="1204"/>
        <end position="1225"/>
    </location>
</feature>
<feature type="region of interest" description="Disordered" evidence="2">
    <location>
        <begin position="2069"/>
        <end position="2092"/>
    </location>
</feature>
<feature type="region of interest" description="Disordered" evidence="2">
    <location>
        <begin position="372"/>
        <end position="419"/>
    </location>
</feature>
<feature type="coiled-coil region" evidence="1">
    <location>
        <begin position="556"/>
        <end position="673"/>
    </location>
</feature>
<keyword evidence="4" id="KW-1185">Reference proteome</keyword>
<feature type="compositionally biased region" description="Basic and acidic residues" evidence="2">
    <location>
        <begin position="1661"/>
        <end position="1674"/>
    </location>
</feature>
<feature type="region of interest" description="Disordered" evidence="2">
    <location>
        <begin position="2274"/>
        <end position="2310"/>
    </location>
</feature>
<feature type="region of interest" description="Disordered" evidence="2">
    <location>
        <begin position="431"/>
        <end position="468"/>
    </location>
</feature>
<protein>
    <submittedName>
        <fullName evidence="3">Uncharacterized protein</fullName>
    </submittedName>
</protein>
<feature type="region of interest" description="Disordered" evidence="2">
    <location>
        <begin position="14"/>
        <end position="155"/>
    </location>
</feature>
<dbReference type="Proteomes" id="UP000283530">
    <property type="component" value="Unassembled WGS sequence"/>
</dbReference>
<feature type="region of interest" description="Disordered" evidence="2">
    <location>
        <begin position="1529"/>
        <end position="1618"/>
    </location>
</feature>
<feature type="compositionally biased region" description="Basic and acidic residues" evidence="2">
    <location>
        <begin position="200"/>
        <end position="214"/>
    </location>
</feature>
<feature type="compositionally biased region" description="Basic residues" evidence="2">
    <location>
        <begin position="1675"/>
        <end position="1686"/>
    </location>
</feature>
<gene>
    <name evidence="3" type="ORF">CKAN_01294600</name>
</gene>
<feature type="region of interest" description="Disordered" evidence="2">
    <location>
        <begin position="1752"/>
        <end position="1772"/>
    </location>
</feature>
<proteinExistence type="predicted"/>
<feature type="compositionally biased region" description="Polar residues" evidence="2">
    <location>
        <begin position="2076"/>
        <end position="2090"/>
    </location>
</feature>
<sequence>MANPGVGSKFVSVNLNKSYGQPPSTSSRIRPAHPAGGGGGMVVLSRPRSSGSGAAKGGPRLSVPPPLNLPSLRKEHERFDQSSASGGSAGGRNVGSGSGHSSSIVGWTRPGISAAQLRKDGNSGSDGRRASSPDDGRVRGSGSGSVYLPPAARLGSIEQNQDSGLACVGSPTVEKAVVLRGEDFPTLHATLPVPTATSQKQKDFLHQKQKRSEDVVEEQQYGSSGLQSPLNMRPQMRSSRLIVGSSSDENGIRDHAPGGLGAKEHSQKLDRYLPGPLPVVHLRHTSDWEEDERDTGHGPSRNEAIQEREFGLPRNVLAQTLGHDLSGGRGLHDGEFGKVSSREDLRGVPYGRDVATPARDFPDGASWRASASLVKDGTGGKEIGVERNGMGARPFSPRREMGKDKYSESTYRDGGGNGFRARINGAQDSSYVRRDSGFGHPGRNGNRVAEPSNTRGVEQNPRSHYGGLPNRYNSDVFQRSSMAKPAFSLGTKSLPLNDPILNFGREKRVFPNGGKPYVEDAYDSGDPFSGGLIGDAKIFKRKKDVLKQADFHDPVRESFEAELERVQKMQEQERQRVAEEQARALELARREEEERQRLAREEEEQQRRLEEEAREAAWRAEQERLGAVKRAEEQRIAREEEKRRILLEEERRIEAAKQKLLELEARIARRQAEATKDDEPGTIVGDERMPEMLKGRDSLRIANMGDWEDGERMVERITSSASSDSSSLNRFVETGSRPHSSRDGNSVFADGGKHSNLWSRDSIENGNSSSFLSQQDHENTYFSRQDGIGAGRLYPRKDFGGGPGVLSSRTSTKGGMHDPHMFNDYSHLRGNRWNFGGDGDHYNRNTELDAEFPNNSMDKFGDIGWGHGPSRGNFNAPYADRLFQINDADGFSSFGKSRHSMRQPHVLPPPSLPSLHINNFRTESECSRSSIFLNEESKYMHNTGNDHVFAAGYETNYQYTIEEHGTVAAAEANIFPNEQKDEKHPPRCDSQSSLSVSSPPDSPTHISHDDLDDSGDFTVLPDTDDDKQIDLSKSEHVSPPKGMTDVMVLGLVSNSEDEKWATERNEELQEQEEYDEDDNYHEEAELHEGDDDMAQDFEDLHLKEKNTGGEIGGVVSGLDKCAEVKMTNGDKFENAPKNAEKAIETQSVSVEIAHPGLVGIGHGLQSENGLSEGRMVSSSKMIDETERALQDLSVQSPVASPSYLLDSREAPSSSDIPDQDAVASATKLSFPSQPVQPVLPAASSVLSQAEVPPIKLQFGLFSGPSLIPSPVPAIQIGSIQMPLLHPHVGSSLTHLHQSEPPFFQFGQLRYTSPMSHGILPFAHQTVTIAQPASSAQYLLNQNSGGSLLNQAGTDSSMQSPHFNSTLPSVRMDNEPGLEPKTLNSSEENLKEQSALFIADSAKDEFLLSQNQAHGSLGVEKRAISESVSKVEDYGHRDGTVEKNLRSLDGNREARRQPHKQSVSSLLFSNERDFGGLKTQDAIPGSKGKRFIYAVRNNGSRSSVPASEASHMDLSGVQRRARRHIRRMEFRPREHVDRRQPEDLVSSNYSRVEEKSKSNVRAPGISSKSGNKKDTMLNKSTNPLVEEESFLTSSGKHVPSKRSISTVEKSHSGEGNLHSNVVSEDVDAPLQSGVVRVFKQPGIEAPSDEDDFIEVRSKRQMLNDRREQREKEIKAKSRAIKAPRKPRSASQSINISANSNKRGTSSSGEIVTSVHSEPVVNDGWASANDEVSTGFSTGVASPPLPPIGTPAMGTDANSGRRSPALKSVSTRPAPVISSGGTNFMSGLHFENKNTGLDNVVTPFGSWASAGINQQVMTLTQTQVDGATKPARFEAHVPPIGDHTGSSIDPGMPSTPILTQEKSFSSSASPLSSLLAGEKIQFGAVTSPTILPPSTLPTSSGIGPPGSCMSDVSLGNTLPASGSECIISFDKEKQPDASCVQIEDPEAEAEAAASAIAVAAISSDDLVVNGLGASSVSVSDTRGFGGADIPGSPSGCGVVADQKLSNLSRGEESLTVALPADLSVETPSLWPPLPSPQNSSGPLLSHFPGAPPPHFPFYEMNHMFGGPIFAFGPHDESGSTQPESQTSSTAATGSLGAWQPCHSVDSFYGPPAGFTGPFISPGGIPGVQGPPHMVVYNHFAPVGQFRQVGLSFMGTTYIPSGNQPDWKHTPVSSSVGINEGDIHNLNNSSGQHNSPNIPASIQHLAPGSPLLPIASPVAVFDLSPFQSSADVPVQARWPNIPPSAFHSVPPMLPLQYQAEGGGLASQFGQGLSVDASNAKSFQEPRSSTSADSCRSFRQASGSTAQFPGEGLIEPPNATSVCVQISRPTSYGSANGNSKAVNFMKSPSRVIVSDSCQSPVVGSSCSSSGGNTSRLSMGSSTLMAPVNRQRKQSTPHKIHPIGYTELRGSGASQKFGSGSDWHRRGGFQGRNQNLWAEKNFPSSKMKQIYVPKPAANVPTTNV</sequence>
<feature type="compositionally biased region" description="Low complexity" evidence="2">
    <location>
        <begin position="1687"/>
        <end position="1699"/>
    </location>
</feature>
<evidence type="ECO:0000256" key="1">
    <source>
        <dbReference type="SAM" id="Coils"/>
    </source>
</evidence>
<feature type="region of interest" description="Disordered" evidence="2">
    <location>
        <begin position="717"/>
        <end position="748"/>
    </location>
</feature>
<feature type="compositionally biased region" description="Polar residues" evidence="2">
    <location>
        <begin position="14"/>
        <end position="28"/>
    </location>
</feature>
<comment type="caution">
    <text evidence="3">The sequence shown here is derived from an EMBL/GenBank/DDBJ whole genome shotgun (WGS) entry which is preliminary data.</text>
</comment>
<evidence type="ECO:0000313" key="4">
    <source>
        <dbReference type="Proteomes" id="UP000283530"/>
    </source>
</evidence>
<dbReference type="InterPro" id="IPR051195">
    <property type="entry name" value="Fungal_stress_NST1"/>
</dbReference>
<dbReference type="EMBL" id="QPKB01000005">
    <property type="protein sequence ID" value="RWR84156.1"/>
    <property type="molecule type" value="Genomic_DNA"/>
</dbReference>
<dbReference type="STRING" id="337451.A0A3S3P6G5"/>
<dbReference type="PANTHER" id="PTHR31780:SF10">
    <property type="entry name" value="LD36051P"/>
    <property type="match status" value="1"/>
</dbReference>
<feature type="compositionally biased region" description="Basic and acidic residues" evidence="2">
    <location>
        <begin position="397"/>
        <end position="411"/>
    </location>
</feature>
<dbReference type="PANTHER" id="PTHR31780">
    <property type="entry name" value="STRESS RESPONSE PROTEIN NST1-RELATED"/>
    <property type="match status" value="1"/>
</dbReference>
<feature type="region of interest" description="Disordered" evidence="2">
    <location>
        <begin position="979"/>
        <end position="1043"/>
    </location>
</feature>
<name>A0A3S3P6G5_9MAGN</name>
<feature type="compositionally biased region" description="Basic and acidic residues" evidence="2">
    <location>
        <begin position="1026"/>
        <end position="1038"/>
    </location>
</feature>
<feature type="compositionally biased region" description="Basic and acidic residues" evidence="2">
    <location>
        <begin position="117"/>
        <end position="138"/>
    </location>
</feature>
<evidence type="ECO:0000256" key="2">
    <source>
        <dbReference type="SAM" id="MobiDB-lite"/>
    </source>
</evidence>
<feature type="compositionally biased region" description="Basic and acidic residues" evidence="2">
    <location>
        <begin position="1057"/>
        <end position="1067"/>
    </location>
</feature>
<feature type="compositionally biased region" description="Basic and acidic residues" evidence="2">
    <location>
        <begin position="250"/>
        <end position="264"/>
    </location>
</feature>
<evidence type="ECO:0000313" key="3">
    <source>
        <dbReference type="EMBL" id="RWR84156.1"/>
    </source>
</evidence>
<feature type="compositionally biased region" description="Acidic residues" evidence="2">
    <location>
        <begin position="1068"/>
        <end position="1078"/>
    </location>
</feature>
<reference evidence="3 4" key="1">
    <citation type="journal article" date="2019" name="Nat. Plants">
        <title>Stout camphor tree genome fills gaps in understanding of flowering plant genome evolution.</title>
        <authorList>
            <person name="Chaw S.M."/>
            <person name="Liu Y.C."/>
            <person name="Wu Y.W."/>
            <person name="Wang H.Y."/>
            <person name="Lin C.I."/>
            <person name="Wu C.S."/>
            <person name="Ke H.M."/>
            <person name="Chang L.Y."/>
            <person name="Hsu C.Y."/>
            <person name="Yang H.T."/>
            <person name="Sudianto E."/>
            <person name="Hsu M.H."/>
            <person name="Wu K.P."/>
            <person name="Wang L.N."/>
            <person name="Leebens-Mack J.H."/>
            <person name="Tsai I.J."/>
        </authorList>
    </citation>
    <scope>NUCLEOTIDE SEQUENCE [LARGE SCALE GENOMIC DNA]</scope>
    <source>
        <strain evidence="4">cv. Chaw 1501</strain>
        <tissue evidence="3">Young leaves</tissue>
    </source>
</reference>
<dbReference type="CDD" id="cd22249">
    <property type="entry name" value="UDM1_RNF168_RNF169-like"/>
    <property type="match status" value="1"/>
</dbReference>